<gene>
    <name evidence="3" type="ORF">EP51_10880</name>
</gene>
<evidence type="ECO:0000313" key="3">
    <source>
        <dbReference type="EMBL" id="AII05087.1"/>
    </source>
</evidence>
<dbReference type="SUPFAM" id="SSF50129">
    <property type="entry name" value="GroES-like"/>
    <property type="match status" value="2"/>
</dbReference>
<dbReference type="EMBL" id="CP008947">
    <property type="protein sequence ID" value="AII05087.1"/>
    <property type="molecule type" value="Genomic_DNA"/>
</dbReference>
<dbReference type="CDD" id="cd05288">
    <property type="entry name" value="PGDH"/>
    <property type="match status" value="1"/>
</dbReference>
<dbReference type="SUPFAM" id="SSF51735">
    <property type="entry name" value="NAD(P)-binding Rossmann-fold domains"/>
    <property type="match status" value="1"/>
</dbReference>
<dbReference type="Pfam" id="PF16884">
    <property type="entry name" value="ADH_N_2"/>
    <property type="match status" value="1"/>
</dbReference>
<evidence type="ECO:0000256" key="1">
    <source>
        <dbReference type="ARBA" id="ARBA00023002"/>
    </source>
</evidence>
<dbReference type="AlphaFoldDB" id="A0A076EIH5"/>
<feature type="domain" description="Enoyl reductase (ER)" evidence="2">
    <location>
        <begin position="23"/>
        <end position="340"/>
    </location>
</feature>
<dbReference type="PANTHER" id="PTHR43205:SF7">
    <property type="entry name" value="PROSTAGLANDIN REDUCTASE 1"/>
    <property type="match status" value="1"/>
</dbReference>
<proteinExistence type="predicted"/>
<accession>A0A076EIH5</accession>
<evidence type="ECO:0000259" key="2">
    <source>
        <dbReference type="SMART" id="SM00829"/>
    </source>
</evidence>
<sequence length="346" mass="36890">MSVESIVQSTRIVLASRPDGAPTADNFRLEAVNLPDPAEGQVLIRVIYLSLDPYMRGRMSAAESYADPVEIDEVMVGGTVGQVVESRHPDFATGDYVLGYAGWQSHAVVDGNHLRALDRDTAPLSTAVGVLGMPGFTAYSGLLKIGQPKAGETVVVAAASGPVGSAVGQIAKLKGARAVGIAGGPEKCAYLLDELGFDAAVDHRSPNFAEELRAACPDGIDVYFENVGGAVAAAVLPLLNLYARVPVCGLIAQYNDTETPEGPDRLPGFFTRVLVKSLTIRGFIQREFVSEMYADFQRDVSGWIREGRFAYREDIVDGLENAPAAFIGLLRGSNFGKLVVRVAEED</sequence>
<dbReference type="InterPro" id="IPR011032">
    <property type="entry name" value="GroES-like_sf"/>
</dbReference>
<reference evidence="3 4" key="1">
    <citation type="submission" date="2014-07" db="EMBL/GenBank/DDBJ databases">
        <title>Genome Sequence of Rhodococcus opacus Strain R7, a Biodegrader of Mono- and Polycyclic Aromatic Hydrocarbons.</title>
        <authorList>
            <person name="Di Gennaro P."/>
            <person name="Zampolli J."/>
            <person name="Presti I."/>
            <person name="Cappelletti M."/>
            <person name="D'Ursi P."/>
            <person name="Orro A."/>
            <person name="Mezzelani A."/>
            <person name="Milanesi L."/>
        </authorList>
    </citation>
    <scope>NUCLEOTIDE SEQUENCE [LARGE SCALE GENOMIC DNA]</scope>
    <source>
        <strain evidence="3 4">R7</strain>
    </source>
</reference>
<dbReference type="Gene3D" id="3.40.50.720">
    <property type="entry name" value="NAD(P)-binding Rossmann-like Domain"/>
    <property type="match status" value="1"/>
</dbReference>
<dbReference type="InterPro" id="IPR020843">
    <property type="entry name" value="ER"/>
</dbReference>
<dbReference type="GO" id="GO:0016628">
    <property type="term" value="F:oxidoreductase activity, acting on the CH-CH group of donors, NAD or NADP as acceptor"/>
    <property type="evidence" value="ECO:0007669"/>
    <property type="project" value="InterPro"/>
</dbReference>
<dbReference type="InterPro" id="IPR041694">
    <property type="entry name" value="ADH_N_2"/>
</dbReference>
<dbReference type="RefSeq" id="WP_128639199.1">
    <property type="nucleotide sequence ID" value="NZ_CP008947.1"/>
</dbReference>
<dbReference type="eggNOG" id="COG2130">
    <property type="taxonomic scope" value="Bacteria"/>
</dbReference>
<organism evidence="3 4">
    <name type="scientific">Rhodococcus opacus</name>
    <name type="common">Nocardia opaca</name>
    <dbReference type="NCBI Taxonomy" id="37919"/>
    <lineage>
        <taxon>Bacteria</taxon>
        <taxon>Bacillati</taxon>
        <taxon>Actinomycetota</taxon>
        <taxon>Actinomycetes</taxon>
        <taxon>Mycobacteriales</taxon>
        <taxon>Nocardiaceae</taxon>
        <taxon>Rhodococcus</taxon>
    </lineage>
</organism>
<keyword evidence="1" id="KW-0560">Oxidoreductase</keyword>
<protein>
    <submittedName>
        <fullName evidence="3">NADP-dependent oxidoreductase</fullName>
    </submittedName>
</protein>
<dbReference type="InterPro" id="IPR045010">
    <property type="entry name" value="MDR_fam"/>
</dbReference>
<dbReference type="PANTHER" id="PTHR43205">
    <property type="entry name" value="PROSTAGLANDIN REDUCTASE"/>
    <property type="match status" value="1"/>
</dbReference>
<dbReference type="Proteomes" id="UP000028488">
    <property type="component" value="Chromosome"/>
</dbReference>
<name>A0A076EIH5_RHOOP</name>
<dbReference type="FunFam" id="3.40.50.720:FF:000121">
    <property type="entry name" value="Prostaglandin reductase 2"/>
    <property type="match status" value="1"/>
</dbReference>
<dbReference type="Pfam" id="PF00107">
    <property type="entry name" value="ADH_zinc_N"/>
    <property type="match status" value="1"/>
</dbReference>
<dbReference type="SMART" id="SM00829">
    <property type="entry name" value="PKS_ER"/>
    <property type="match status" value="1"/>
</dbReference>
<evidence type="ECO:0000313" key="4">
    <source>
        <dbReference type="Proteomes" id="UP000028488"/>
    </source>
</evidence>
<dbReference type="InterPro" id="IPR013149">
    <property type="entry name" value="ADH-like_C"/>
</dbReference>
<dbReference type="InterPro" id="IPR036291">
    <property type="entry name" value="NAD(P)-bd_dom_sf"/>
</dbReference>
<dbReference type="Gene3D" id="3.90.180.10">
    <property type="entry name" value="Medium-chain alcohol dehydrogenases, catalytic domain"/>
    <property type="match status" value="1"/>
</dbReference>